<evidence type="ECO:0000313" key="11">
    <source>
        <dbReference type="Proteomes" id="UP000001072"/>
    </source>
</evidence>
<feature type="coiled-coil region" evidence="7">
    <location>
        <begin position="50"/>
        <end position="207"/>
    </location>
</feature>
<dbReference type="KEGG" id="mlr:MELLADRAFT_104226"/>
<dbReference type="GO" id="GO:0005874">
    <property type="term" value="C:microtubule"/>
    <property type="evidence" value="ECO:0007669"/>
    <property type="project" value="UniProtKB-KW"/>
</dbReference>
<reference evidence="11" key="1">
    <citation type="journal article" date="2011" name="Proc. Natl. Acad. Sci. U.S.A.">
        <title>Obligate biotrophy features unraveled by the genomic analysis of rust fungi.</title>
        <authorList>
            <person name="Duplessis S."/>
            <person name="Cuomo C.A."/>
            <person name="Lin Y.-C."/>
            <person name="Aerts A."/>
            <person name="Tisserant E."/>
            <person name="Veneault-Fourrey C."/>
            <person name="Joly D.L."/>
            <person name="Hacquard S."/>
            <person name="Amselem J."/>
            <person name="Cantarel B.L."/>
            <person name="Chiu R."/>
            <person name="Coutinho P.M."/>
            <person name="Feau N."/>
            <person name="Field M."/>
            <person name="Frey P."/>
            <person name="Gelhaye E."/>
            <person name="Goldberg J."/>
            <person name="Grabherr M.G."/>
            <person name="Kodira C.D."/>
            <person name="Kohler A."/>
            <person name="Kuees U."/>
            <person name="Lindquist E.A."/>
            <person name="Lucas S.M."/>
            <person name="Mago R."/>
            <person name="Mauceli E."/>
            <person name="Morin E."/>
            <person name="Murat C."/>
            <person name="Pangilinan J.L."/>
            <person name="Park R."/>
            <person name="Pearson M."/>
            <person name="Quesneville H."/>
            <person name="Rouhier N."/>
            <person name="Sakthikumar S."/>
            <person name="Salamov A.A."/>
            <person name="Schmutz J."/>
            <person name="Selles B."/>
            <person name="Shapiro H."/>
            <person name="Tanguay P."/>
            <person name="Tuskan G.A."/>
            <person name="Henrissat B."/>
            <person name="Van de Peer Y."/>
            <person name="Rouze P."/>
            <person name="Ellis J.G."/>
            <person name="Dodds P.N."/>
            <person name="Schein J.E."/>
            <person name="Zhong S."/>
            <person name="Hamelin R.C."/>
            <person name="Grigoriev I.V."/>
            <person name="Szabo L.J."/>
            <person name="Martin F."/>
        </authorList>
    </citation>
    <scope>NUCLEOTIDE SEQUENCE [LARGE SCALE GENOMIC DNA]</scope>
    <source>
        <strain evidence="11">98AG31 / pathotype 3-4-7</strain>
    </source>
</reference>
<accession>F4RE04</accession>
<dbReference type="GO" id="GO:0007020">
    <property type="term" value="P:microtubule nucleation"/>
    <property type="evidence" value="ECO:0007669"/>
    <property type="project" value="TreeGrafter"/>
</dbReference>
<gene>
    <name evidence="10" type="ORF">MELLADRAFT_104226</name>
</gene>
<dbReference type="GO" id="GO:0000776">
    <property type="term" value="C:kinetochore"/>
    <property type="evidence" value="ECO:0007669"/>
    <property type="project" value="TreeGrafter"/>
</dbReference>
<keyword evidence="11" id="KW-1185">Reference proteome</keyword>
<protein>
    <recommendedName>
        <fullName evidence="9">NUDE domain-containing protein</fullName>
    </recommendedName>
</protein>
<dbReference type="EMBL" id="GL883097">
    <property type="protein sequence ID" value="EGG09497.1"/>
    <property type="molecule type" value="Genomic_DNA"/>
</dbReference>
<evidence type="ECO:0000256" key="7">
    <source>
        <dbReference type="SAM" id="Coils"/>
    </source>
</evidence>
<evidence type="ECO:0000256" key="3">
    <source>
        <dbReference type="ARBA" id="ARBA00022490"/>
    </source>
</evidence>
<dbReference type="Proteomes" id="UP000001072">
    <property type="component" value="Unassembled WGS sequence"/>
</dbReference>
<dbReference type="GO" id="GO:0008017">
    <property type="term" value="F:microtubule binding"/>
    <property type="evidence" value="ECO:0007669"/>
    <property type="project" value="InterPro"/>
</dbReference>
<evidence type="ECO:0000313" key="10">
    <source>
        <dbReference type="EMBL" id="EGG09497.1"/>
    </source>
</evidence>
<feature type="compositionally biased region" description="Polar residues" evidence="8">
    <location>
        <begin position="516"/>
        <end position="527"/>
    </location>
</feature>
<dbReference type="InParanoid" id="F4RE04"/>
<feature type="compositionally biased region" description="Low complexity" evidence="8">
    <location>
        <begin position="232"/>
        <end position="243"/>
    </location>
</feature>
<dbReference type="VEuPathDB" id="FungiDB:MELLADRAFT_104226"/>
<evidence type="ECO:0000256" key="1">
    <source>
        <dbReference type="ARBA" id="ARBA00004245"/>
    </source>
</evidence>
<dbReference type="InterPro" id="IPR033494">
    <property type="entry name" value="NUDE"/>
</dbReference>
<comment type="subcellular location">
    <subcellularLocation>
        <location evidence="1">Cytoplasm</location>
        <location evidence="1">Cytoskeleton</location>
    </subcellularLocation>
</comment>
<dbReference type="InterPro" id="IPR006964">
    <property type="entry name" value="NUDE_dom"/>
</dbReference>
<keyword evidence="5 7" id="KW-0175">Coiled coil</keyword>
<dbReference type="GO" id="GO:0051642">
    <property type="term" value="P:centrosome localization"/>
    <property type="evidence" value="ECO:0007669"/>
    <property type="project" value="TreeGrafter"/>
</dbReference>
<dbReference type="GO" id="GO:0047496">
    <property type="term" value="P:vesicle transport along microtubule"/>
    <property type="evidence" value="ECO:0007669"/>
    <property type="project" value="TreeGrafter"/>
</dbReference>
<keyword evidence="6" id="KW-0206">Cytoskeleton</keyword>
<evidence type="ECO:0000256" key="8">
    <source>
        <dbReference type="SAM" id="MobiDB-lite"/>
    </source>
</evidence>
<keyword evidence="3" id="KW-0963">Cytoplasm</keyword>
<dbReference type="PANTHER" id="PTHR10921:SF1">
    <property type="entry name" value="NUCLEAR DISTRIBUTION PROTEIN NUDE HOMOLOG"/>
    <property type="match status" value="1"/>
</dbReference>
<sequence>MDQPKFAKCLTFPAQSLVELTLAFPLCSFESDHEALDHYRNLAKNLQYDLDDTRTALEEFQTSSKELEAELEKDLATTEKQLNELRGREENLTHEVDQWKTKYQSALRDHTKTMTHMQAELDSLRTSNEEYRTRLRDMELDNDELEGKERMVTSSLQDVESKYGKAIERITLLEDELIEHTRLEEECQRLRDDMRDLTEEMGVMRDQLATLQVTNPVDLPVQPQPLTPSTAPLSESASPYSSPRSKDRTLSERSLKLSRSPRHLSRSPACKSSPQTAQVQLLADQNAVTPRRRLISLSVNASEIKSPTAIPRSLTSMTLTKSSSLRISRRSTELKATLHEVLAPNSRIPAPGQSPSSLGKSVLRRDGNPTTTMKASKTPTTNENVNTRNSHLQFLRAETQRMQGMTQKLVSSRTSRLVSAIPVPKASLLASAYKNPSTALTASTRVPVSKSPTKKPSIGHGLSAYRNPVRNFTQPPTQDQDPSEGQTTRVPRKSHAAVPVPSKTRIARPSSRLSDHQSSQPPNNSKTRIARPSSRLSDHHPPSRSVTPAYGVARRKPSIDSSNPTSRPASSLGHIRRKSTALNSLHFSKPDNLMTEDFVNSNIRKPQLLGKSLGPGAFRSRPPAPIT</sequence>
<dbReference type="GO" id="GO:0005871">
    <property type="term" value="C:kinesin complex"/>
    <property type="evidence" value="ECO:0007669"/>
    <property type="project" value="TreeGrafter"/>
</dbReference>
<evidence type="ECO:0000256" key="4">
    <source>
        <dbReference type="ARBA" id="ARBA00022701"/>
    </source>
</evidence>
<feature type="region of interest" description="Disordered" evidence="8">
    <location>
        <begin position="345"/>
        <end position="385"/>
    </location>
</feature>
<feature type="domain" description="NUDE" evidence="9">
    <location>
        <begin position="155"/>
        <end position="304"/>
    </location>
</feature>
<feature type="compositionally biased region" description="Polar residues" evidence="8">
    <location>
        <begin position="559"/>
        <end position="569"/>
    </location>
</feature>
<dbReference type="Pfam" id="PF04880">
    <property type="entry name" value="NUDE_C"/>
    <property type="match status" value="1"/>
</dbReference>
<dbReference type="HOGENOM" id="CLU_491005_0_0_1"/>
<feature type="compositionally biased region" description="Polar residues" evidence="8">
    <location>
        <begin position="470"/>
        <end position="489"/>
    </location>
</feature>
<dbReference type="AlphaFoldDB" id="F4RE04"/>
<dbReference type="OrthoDB" id="5877028at2759"/>
<feature type="compositionally biased region" description="Low complexity" evidence="8">
    <location>
        <begin position="369"/>
        <end position="381"/>
    </location>
</feature>
<organism evidence="11">
    <name type="scientific">Melampsora larici-populina (strain 98AG31 / pathotype 3-4-7)</name>
    <name type="common">Poplar leaf rust fungus</name>
    <dbReference type="NCBI Taxonomy" id="747676"/>
    <lineage>
        <taxon>Eukaryota</taxon>
        <taxon>Fungi</taxon>
        <taxon>Dikarya</taxon>
        <taxon>Basidiomycota</taxon>
        <taxon>Pucciniomycotina</taxon>
        <taxon>Pucciniomycetes</taxon>
        <taxon>Pucciniales</taxon>
        <taxon>Melampsoraceae</taxon>
        <taxon>Melampsora</taxon>
    </lineage>
</organism>
<dbReference type="Gene3D" id="6.10.250.1080">
    <property type="match status" value="1"/>
</dbReference>
<dbReference type="PANTHER" id="PTHR10921">
    <property type="entry name" value="NUCLEAR DISTRIBUTION PROTEIN NUDE HOMOLOG 1"/>
    <property type="match status" value="1"/>
</dbReference>
<evidence type="ECO:0000256" key="5">
    <source>
        <dbReference type="ARBA" id="ARBA00023054"/>
    </source>
</evidence>
<feature type="compositionally biased region" description="Basic and acidic residues" evidence="8">
    <location>
        <begin position="244"/>
        <end position="255"/>
    </location>
</feature>
<evidence type="ECO:0000259" key="9">
    <source>
        <dbReference type="Pfam" id="PF04880"/>
    </source>
</evidence>
<dbReference type="GO" id="GO:0000132">
    <property type="term" value="P:establishment of mitotic spindle orientation"/>
    <property type="evidence" value="ECO:0007669"/>
    <property type="project" value="TreeGrafter"/>
</dbReference>
<dbReference type="RefSeq" id="XP_007407224.1">
    <property type="nucleotide sequence ID" value="XM_007407162.1"/>
</dbReference>
<dbReference type="eggNOG" id="KOG1853">
    <property type="taxonomic scope" value="Eukaryota"/>
</dbReference>
<comment type="similarity">
    <text evidence="2">Belongs to the nudE family.</text>
</comment>
<feature type="region of interest" description="Disordered" evidence="8">
    <location>
        <begin position="607"/>
        <end position="627"/>
    </location>
</feature>
<dbReference type="GeneID" id="18922194"/>
<dbReference type="GO" id="GO:0007059">
    <property type="term" value="P:chromosome segregation"/>
    <property type="evidence" value="ECO:0007669"/>
    <property type="project" value="TreeGrafter"/>
</dbReference>
<keyword evidence="4" id="KW-0493">Microtubule</keyword>
<evidence type="ECO:0000256" key="6">
    <source>
        <dbReference type="ARBA" id="ARBA00023212"/>
    </source>
</evidence>
<evidence type="ECO:0000256" key="2">
    <source>
        <dbReference type="ARBA" id="ARBA00007429"/>
    </source>
</evidence>
<dbReference type="STRING" id="747676.F4RE04"/>
<feature type="region of interest" description="Disordered" evidence="8">
    <location>
        <begin position="438"/>
        <end position="577"/>
    </location>
</feature>
<feature type="region of interest" description="Disordered" evidence="8">
    <location>
        <begin position="218"/>
        <end position="278"/>
    </location>
</feature>
<name>F4RE04_MELLP</name>
<proteinExistence type="inferred from homology"/>